<dbReference type="Proteomes" id="UP000589716">
    <property type="component" value="Unassembled WGS sequence"/>
</dbReference>
<evidence type="ECO:0000259" key="1">
    <source>
        <dbReference type="Pfam" id="PF16242"/>
    </source>
</evidence>
<dbReference type="Gene3D" id="2.30.110.10">
    <property type="entry name" value="Electron Transport, Fmn-binding Protein, Chain A"/>
    <property type="match status" value="1"/>
</dbReference>
<dbReference type="PANTHER" id="PTHR34818">
    <property type="entry name" value="PROTEIN BLI-3"/>
    <property type="match status" value="1"/>
</dbReference>
<proteinExistence type="predicted"/>
<accession>A0A853IYT8</accession>
<dbReference type="Pfam" id="PF16242">
    <property type="entry name" value="Pyrid_ox_like"/>
    <property type="match status" value="1"/>
</dbReference>
<dbReference type="RefSeq" id="WP_180551250.1">
    <property type="nucleotide sequence ID" value="NZ_DAIPTI010000017.1"/>
</dbReference>
<reference evidence="2 3" key="1">
    <citation type="submission" date="2020-07" db="EMBL/GenBank/DDBJ databases">
        <authorList>
            <person name="Maaloum M."/>
        </authorList>
    </citation>
    <scope>NUCLEOTIDE SEQUENCE [LARGE SCALE GENOMIC DNA]</scope>
    <source>
        <strain evidence="2 3">GCS-AN-3</strain>
    </source>
</reference>
<feature type="domain" description="General stress protein FMN-binding split barrel" evidence="1">
    <location>
        <begin position="19"/>
        <end position="161"/>
    </location>
</feature>
<dbReference type="SUPFAM" id="SSF50475">
    <property type="entry name" value="FMN-binding split barrel"/>
    <property type="match status" value="1"/>
</dbReference>
<dbReference type="PANTHER" id="PTHR34818:SF1">
    <property type="entry name" value="PROTEIN BLI-3"/>
    <property type="match status" value="1"/>
</dbReference>
<dbReference type="AlphaFoldDB" id="A0A853IYT8"/>
<comment type="caution">
    <text evidence="2">The sequence shown here is derived from an EMBL/GenBank/DDBJ whole genome shotgun (WGS) entry which is preliminary data.</text>
</comment>
<dbReference type="InterPro" id="IPR038725">
    <property type="entry name" value="YdaG_split_barrel_FMN-bd"/>
</dbReference>
<name>A0A853IYT8_9BURK</name>
<evidence type="ECO:0000313" key="2">
    <source>
        <dbReference type="EMBL" id="NZA02979.1"/>
    </source>
</evidence>
<organism evidence="2 3">
    <name type="scientific">Ottowia beijingensis</name>
    <dbReference type="NCBI Taxonomy" id="1207057"/>
    <lineage>
        <taxon>Bacteria</taxon>
        <taxon>Pseudomonadati</taxon>
        <taxon>Pseudomonadota</taxon>
        <taxon>Betaproteobacteria</taxon>
        <taxon>Burkholderiales</taxon>
        <taxon>Comamonadaceae</taxon>
        <taxon>Ottowia</taxon>
    </lineage>
</organism>
<gene>
    <name evidence="2" type="ORF">H0I39_16855</name>
</gene>
<sequence length="173" mass="18970">MADIEQQPRQDLNGAAAGKKIHEIAKDARMCMFATDVTNFPGDVRPMAIQKVDEDGTFWFLSSSASEKNRDIAKDPRVIVTCQNDDKYEYLAVSGTATVHTDRATIDKYWTALASAWFDGKDDPRVTVLRVTPNAGHYWQTTSGKIVSFVKMSFAAVTGSKTSDGGVDGELNV</sequence>
<dbReference type="InterPro" id="IPR052917">
    <property type="entry name" value="Stress-Dev_Protein"/>
</dbReference>
<evidence type="ECO:0000313" key="3">
    <source>
        <dbReference type="Proteomes" id="UP000589716"/>
    </source>
</evidence>
<keyword evidence="3" id="KW-1185">Reference proteome</keyword>
<protein>
    <submittedName>
        <fullName evidence="2">Pyridoxamine 5'-phosphate oxidase family protein</fullName>
    </submittedName>
</protein>
<dbReference type="EMBL" id="JACCKX010000001">
    <property type="protein sequence ID" value="NZA02979.1"/>
    <property type="molecule type" value="Genomic_DNA"/>
</dbReference>
<dbReference type="InterPro" id="IPR012349">
    <property type="entry name" value="Split_barrel_FMN-bd"/>
</dbReference>